<dbReference type="Gene3D" id="3.30.565.10">
    <property type="entry name" value="Histidine kinase-like ATPase, C-terminal domain"/>
    <property type="match status" value="1"/>
</dbReference>
<dbReference type="InterPro" id="IPR003594">
    <property type="entry name" value="HATPase_dom"/>
</dbReference>
<proteinExistence type="predicted"/>
<evidence type="ECO:0000313" key="3">
    <source>
        <dbReference type="Proteomes" id="UP000223596"/>
    </source>
</evidence>
<organism evidence="2 3">
    <name type="scientific">Acetivibrio thermocellus AD2</name>
    <dbReference type="NCBI Taxonomy" id="1138384"/>
    <lineage>
        <taxon>Bacteria</taxon>
        <taxon>Bacillati</taxon>
        <taxon>Bacillota</taxon>
        <taxon>Clostridia</taxon>
        <taxon>Eubacteriales</taxon>
        <taxon>Oscillospiraceae</taxon>
        <taxon>Acetivibrio</taxon>
    </lineage>
</organism>
<dbReference type="EMBL" id="PDBW01000001">
    <property type="protein sequence ID" value="PFH01715.1"/>
    <property type="molecule type" value="Genomic_DNA"/>
</dbReference>
<comment type="caution">
    <text evidence="2">The sequence shown here is derived from an EMBL/GenBank/DDBJ whole genome shotgun (WGS) entry which is preliminary data.</text>
</comment>
<dbReference type="AlphaFoldDB" id="A0AB36TDS7"/>
<keyword evidence="2" id="KW-0808">Transferase</keyword>
<evidence type="ECO:0000259" key="1">
    <source>
        <dbReference type="Pfam" id="PF13581"/>
    </source>
</evidence>
<feature type="domain" description="Histidine kinase/HSP90-like ATPase" evidence="1">
    <location>
        <begin position="13"/>
        <end position="123"/>
    </location>
</feature>
<accession>A0AB36TDS7</accession>
<reference evidence="2 3" key="1">
    <citation type="submission" date="2017-09" db="EMBL/GenBank/DDBJ databases">
        <title>Evaluation of Pacific Biosciences Sequencing Technology to Finishing C. thermocellum Genome Sequences.</title>
        <authorList>
            <person name="Brown S."/>
        </authorList>
    </citation>
    <scope>NUCLEOTIDE SEQUENCE [LARGE SCALE GENOMIC DNA]</scope>
    <source>
        <strain evidence="2 3">AD2</strain>
    </source>
</reference>
<keyword evidence="2" id="KW-0418">Kinase</keyword>
<evidence type="ECO:0000313" key="2">
    <source>
        <dbReference type="EMBL" id="PFH01715.1"/>
    </source>
</evidence>
<name>A0AB36TDS7_ACETH</name>
<protein>
    <submittedName>
        <fullName evidence="2">Serine/threonine-protein kinase RsbW</fullName>
    </submittedName>
</protein>
<dbReference type="Proteomes" id="UP000223596">
    <property type="component" value="Unassembled WGS sequence"/>
</dbReference>
<gene>
    <name evidence="2" type="ORF">M972_11454</name>
</gene>
<dbReference type="RefSeq" id="WP_003521553.1">
    <property type="nucleotide sequence ID" value="NZ_CP013828.1"/>
</dbReference>
<dbReference type="GO" id="GO:0016301">
    <property type="term" value="F:kinase activity"/>
    <property type="evidence" value="ECO:0007669"/>
    <property type="project" value="UniProtKB-KW"/>
</dbReference>
<sequence>MNSVCDKIELTLPFKAEYVSVARLVASGVCNRIGFDIETIGDIKVAISEVCSKIVSMGSKITDNYTIIYGVSENTLNVEFVCDDPSIKCIFDEEKDGLAISIITALMDNVVLCDKSNRIISMSKVLEGNR</sequence>
<dbReference type="Pfam" id="PF13581">
    <property type="entry name" value="HATPase_c_2"/>
    <property type="match status" value="1"/>
</dbReference>
<dbReference type="InterPro" id="IPR036890">
    <property type="entry name" value="HATPase_C_sf"/>
</dbReference>